<evidence type="ECO:0000256" key="13">
    <source>
        <dbReference type="ARBA" id="ARBA00083736"/>
    </source>
</evidence>
<comment type="subunit">
    <text evidence="9">Homodimer. Forms both dimers and octamers; a tightly-associated dimer and a ring-like octamer.</text>
</comment>
<dbReference type="GO" id="GO:0004601">
    <property type="term" value="F:peroxidase activity"/>
    <property type="evidence" value="ECO:0007669"/>
    <property type="project" value="UniProtKB-KW"/>
</dbReference>
<dbReference type="FunFam" id="3.40.30.10:FF:000118">
    <property type="entry name" value="Peroxiredoxin AhpE"/>
    <property type="match status" value="1"/>
</dbReference>
<feature type="domain" description="Thioredoxin" evidence="15">
    <location>
        <begin position="3"/>
        <end position="151"/>
    </location>
</feature>
<protein>
    <recommendedName>
        <fullName evidence="11">Alkyl hydroperoxide reductase E</fullName>
        <ecNumber evidence="10">1.11.1.29</ecNumber>
    </recommendedName>
    <alternativeName>
        <fullName evidence="12">Mycoredoxin-dependent peroxiredoxin</fullName>
    </alternativeName>
    <alternativeName>
        <fullName evidence="13">Peroxiredoxin AhpE</fullName>
    </alternativeName>
    <alternativeName>
        <fullName evidence="5">Thioredoxin peroxidase</fullName>
    </alternativeName>
</protein>
<sequence>MSVEVGSVAPDFELQDQHGTPVRLSGLRGSNTVLIFYPLAFSGVCTSELRSIRDEFAPRRDEVRVLTVTVDSIFALRAWGDREGYTFPLLSDFWPHGEVARGYGVFDEERGLALRGTFVIDGEGVVRWKVVNPIHSARDTAEYTAALAAIS</sequence>
<dbReference type="CDD" id="cd03018">
    <property type="entry name" value="PRX_AhpE_like"/>
    <property type="match status" value="1"/>
</dbReference>
<dbReference type="InterPro" id="IPR000866">
    <property type="entry name" value="AhpC/TSA"/>
</dbReference>
<accession>A0A2W2GWP4</accession>
<evidence type="ECO:0000313" key="16">
    <source>
        <dbReference type="EMBL" id="PZG46959.1"/>
    </source>
</evidence>
<keyword evidence="17" id="KW-1185">Reference proteome</keyword>
<dbReference type="Gene3D" id="3.40.30.10">
    <property type="entry name" value="Glutaredoxin"/>
    <property type="match status" value="1"/>
</dbReference>
<comment type="similarity">
    <text evidence="8">Belongs to the peroxiredoxin family. AhpE subfamily.</text>
</comment>
<organism evidence="16 17">
    <name type="scientific">Spongiactinospora gelatinilytica</name>
    <dbReference type="NCBI Taxonomy" id="2666298"/>
    <lineage>
        <taxon>Bacteria</taxon>
        <taxon>Bacillati</taxon>
        <taxon>Actinomycetota</taxon>
        <taxon>Actinomycetes</taxon>
        <taxon>Streptosporangiales</taxon>
        <taxon>Streptosporangiaceae</taxon>
        <taxon>Spongiactinospora</taxon>
    </lineage>
</organism>
<gene>
    <name evidence="16" type="ORF">C1I98_13905</name>
</gene>
<dbReference type="PIRSF" id="PIRSF000239">
    <property type="entry name" value="AHPC"/>
    <property type="match status" value="1"/>
</dbReference>
<evidence type="ECO:0000256" key="2">
    <source>
        <dbReference type="ARBA" id="ARBA00022862"/>
    </source>
</evidence>
<keyword evidence="4" id="KW-0676">Redox-active center</keyword>
<evidence type="ECO:0000256" key="7">
    <source>
        <dbReference type="ARBA" id="ARBA00056930"/>
    </source>
</evidence>
<dbReference type="InterPro" id="IPR050455">
    <property type="entry name" value="Tpx_Peroxidase_subfamily"/>
</dbReference>
<name>A0A2W2GWP4_9ACTN</name>
<evidence type="ECO:0000259" key="15">
    <source>
        <dbReference type="PROSITE" id="PS51352"/>
    </source>
</evidence>
<comment type="caution">
    <text evidence="16">The sequence shown here is derived from an EMBL/GenBank/DDBJ whole genome shotgun (WGS) entry which is preliminary data.</text>
</comment>
<keyword evidence="1" id="KW-0575">Peroxidase</keyword>
<evidence type="ECO:0000256" key="6">
    <source>
        <dbReference type="ARBA" id="ARBA00052774"/>
    </source>
</evidence>
<keyword evidence="3" id="KW-0560">Oxidoreductase</keyword>
<dbReference type="PROSITE" id="PS51352">
    <property type="entry name" value="THIOREDOXIN_2"/>
    <property type="match status" value="1"/>
</dbReference>
<dbReference type="Pfam" id="PF00578">
    <property type="entry name" value="AhpC-TSA"/>
    <property type="match status" value="1"/>
</dbReference>
<evidence type="ECO:0000256" key="1">
    <source>
        <dbReference type="ARBA" id="ARBA00022559"/>
    </source>
</evidence>
<dbReference type="EMBL" id="POUA01000091">
    <property type="protein sequence ID" value="PZG46959.1"/>
    <property type="molecule type" value="Genomic_DNA"/>
</dbReference>
<dbReference type="Proteomes" id="UP000248544">
    <property type="component" value="Unassembled WGS sequence"/>
</dbReference>
<comment type="function">
    <text evidence="7">Thiol-specific peroxidase that catalyzes the reduction of hydrogen peroxide and organic hydroperoxides to water and alcohols, respectively. Plays a role in cell protection against oxidative stress by detoxifying peroxides. May represent an important antioxidant defense against cytotoxic peroxides, especially peroxynitrite, which can be formed by activated macrophages during infection.</text>
</comment>
<dbReference type="InterPro" id="IPR024706">
    <property type="entry name" value="Peroxiredoxin_AhpC-typ"/>
</dbReference>
<dbReference type="PANTHER" id="PTHR43110">
    <property type="entry name" value="THIOL PEROXIDASE"/>
    <property type="match status" value="1"/>
</dbReference>
<comment type="catalytic activity">
    <reaction evidence="6">
        <text>[mycoredoxin]-L-dithiol + a hydroperoxide = [mycoredoxin]-L-disulfide + an alcohol + H2O</text>
        <dbReference type="Rhea" id="RHEA:62640"/>
        <dbReference type="Rhea" id="RHEA-COMP:16137"/>
        <dbReference type="Rhea" id="RHEA-COMP:16138"/>
        <dbReference type="ChEBI" id="CHEBI:15377"/>
        <dbReference type="ChEBI" id="CHEBI:29950"/>
        <dbReference type="ChEBI" id="CHEBI:30879"/>
        <dbReference type="ChEBI" id="CHEBI:35924"/>
        <dbReference type="ChEBI" id="CHEBI:50058"/>
        <dbReference type="EC" id="1.11.1.29"/>
    </reaction>
</comment>
<dbReference type="EC" id="1.11.1.29" evidence="10"/>
<dbReference type="RefSeq" id="WP_111167592.1">
    <property type="nucleotide sequence ID" value="NZ_POUA01000091.1"/>
</dbReference>
<dbReference type="InterPro" id="IPR013766">
    <property type="entry name" value="Thioredoxin_domain"/>
</dbReference>
<evidence type="ECO:0000256" key="12">
    <source>
        <dbReference type="ARBA" id="ARBA00082991"/>
    </source>
</evidence>
<evidence type="ECO:0000256" key="11">
    <source>
        <dbReference type="ARBA" id="ARBA00068979"/>
    </source>
</evidence>
<evidence type="ECO:0000313" key="17">
    <source>
        <dbReference type="Proteomes" id="UP000248544"/>
    </source>
</evidence>
<dbReference type="AlphaFoldDB" id="A0A2W2GWP4"/>
<evidence type="ECO:0000256" key="9">
    <source>
        <dbReference type="ARBA" id="ARBA00065226"/>
    </source>
</evidence>
<proteinExistence type="inferred from homology"/>
<feature type="active site" description="Cysteine sulfenic acid (-SOH) intermediate; for peroxidase activity" evidence="14">
    <location>
        <position position="45"/>
    </location>
</feature>
<evidence type="ECO:0000256" key="4">
    <source>
        <dbReference type="ARBA" id="ARBA00023284"/>
    </source>
</evidence>
<dbReference type="SUPFAM" id="SSF52833">
    <property type="entry name" value="Thioredoxin-like"/>
    <property type="match status" value="1"/>
</dbReference>
<evidence type="ECO:0000256" key="3">
    <source>
        <dbReference type="ARBA" id="ARBA00023002"/>
    </source>
</evidence>
<evidence type="ECO:0000256" key="10">
    <source>
        <dbReference type="ARBA" id="ARBA00067009"/>
    </source>
</evidence>
<dbReference type="PANTHER" id="PTHR43110:SF1">
    <property type="entry name" value="THIOL PEROXIDASE"/>
    <property type="match status" value="1"/>
</dbReference>
<reference evidence="16 17" key="1">
    <citation type="submission" date="2018-01" db="EMBL/GenBank/DDBJ databases">
        <title>Draft genome sequence of Sphaerisporangium sp. 7K107.</title>
        <authorList>
            <person name="Sahin N."/>
            <person name="Saygin H."/>
            <person name="Ay H."/>
        </authorList>
    </citation>
    <scope>NUCLEOTIDE SEQUENCE [LARGE SCALE GENOMIC DNA]</scope>
    <source>
        <strain evidence="16 17">7K107</strain>
    </source>
</reference>
<evidence type="ECO:0000256" key="5">
    <source>
        <dbReference type="ARBA" id="ARBA00032824"/>
    </source>
</evidence>
<keyword evidence="2" id="KW-0049">Antioxidant</keyword>
<evidence type="ECO:0000256" key="14">
    <source>
        <dbReference type="PIRSR" id="PIRSR000239-1"/>
    </source>
</evidence>
<dbReference type="InterPro" id="IPR036249">
    <property type="entry name" value="Thioredoxin-like_sf"/>
</dbReference>
<evidence type="ECO:0000256" key="8">
    <source>
        <dbReference type="ARBA" id="ARBA00060973"/>
    </source>
</evidence>